<dbReference type="Proteomes" id="UP000622317">
    <property type="component" value="Unassembled WGS sequence"/>
</dbReference>
<comment type="caution">
    <text evidence="1">The sequence shown here is derived from an EMBL/GenBank/DDBJ whole genome shotgun (WGS) entry which is preliminary data.</text>
</comment>
<accession>A0A927FCW1</accession>
<evidence type="ECO:0000313" key="1">
    <source>
        <dbReference type="EMBL" id="MBD5782051.1"/>
    </source>
</evidence>
<evidence type="ECO:0000313" key="2">
    <source>
        <dbReference type="Proteomes" id="UP000622317"/>
    </source>
</evidence>
<reference evidence="1" key="1">
    <citation type="submission" date="2020-09" db="EMBL/GenBank/DDBJ databases">
        <title>Pelagicoccus enzymogenes sp. nov. with an EPS production, isolated from marine sediment.</title>
        <authorList>
            <person name="Feng X."/>
        </authorList>
    </citation>
    <scope>NUCLEOTIDE SEQUENCE</scope>
    <source>
        <strain evidence="1">NFK12</strain>
    </source>
</reference>
<proteinExistence type="predicted"/>
<protein>
    <submittedName>
        <fullName evidence="1">Type IV toxin-antitoxin system AbiEi family antitoxin domain-containing protein</fullName>
    </submittedName>
</protein>
<sequence length="188" mass="20581">MGSVWTTADFADLGERTAIAKALSRHVKAGDIKRIGRGLYTYPQTHPVLGELTPSIETIVDALKGRDQVRLLPTGAYAANLLHLSEQVPARIVFLSDGPNRKVQVGKLEIELKHVAPKRVAAADRMSGLIVEALRYMGKDSVSERSVATIAKSIDERQAKQLISDLRLAPAWMRPHLRAIAQTKGTVE</sequence>
<dbReference type="AlphaFoldDB" id="A0A927FCW1"/>
<dbReference type="Pfam" id="PF19570">
    <property type="entry name" value="DUF6088"/>
    <property type="match status" value="1"/>
</dbReference>
<dbReference type="EMBL" id="JACYFG010000051">
    <property type="protein sequence ID" value="MBD5782051.1"/>
    <property type="molecule type" value="Genomic_DNA"/>
</dbReference>
<keyword evidence="2" id="KW-1185">Reference proteome</keyword>
<name>A0A927FCW1_9BACT</name>
<gene>
    <name evidence="1" type="ORF">IEN85_21305</name>
</gene>
<organism evidence="1 2">
    <name type="scientific">Pelagicoccus enzymogenes</name>
    <dbReference type="NCBI Taxonomy" id="2773457"/>
    <lineage>
        <taxon>Bacteria</taxon>
        <taxon>Pseudomonadati</taxon>
        <taxon>Verrucomicrobiota</taxon>
        <taxon>Opitutia</taxon>
        <taxon>Puniceicoccales</taxon>
        <taxon>Pelagicoccaceae</taxon>
        <taxon>Pelagicoccus</taxon>
    </lineage>
</organism>
<dbReference type="InterPro" id="IPR045738">
    <property type="entry name" value="DUF6088"/>
</dbReference>